<evidence type="ECO:0000313" key="2">
    <source>
        <dbReference type="EMBL" id="PZC70862.1"/>
    </source>
</evidence>
<dbReference type="EMBL" id="KZ150441">
    <property type="protein sequence ID" value="PZC70862.1"/>
    <property type="molecule type" value="Genomic_DNA"/>
</dbReference>
<keyword evidence="3" id="KW-1185">Reference proteome</keyword>
<organism evidence="2 3">
    <name type="scientific">Helicoverpa armigera</name>
    <name type="common">Cotton bollworm</name>
    <name type="synonym">Heliothis armigera</name>
    <dbReference type="NCBI Taxonomy" id="29058"/>
    <lineage>
        <taxon>Eukaryota</taxon>
        <taxon>Metazoa</taxon>
        <taxon>Ecdysozoa</taxon>
        <taxon>Arthropoda</taxon>
        <taxon>Hexapoda</taxon>
        <taxon>Insecta</taxon>
        <taxon>Pterygota</taxon>
        <taxon>Neoptera</taxon>
        <taxon>Endopterygota</taxon>
        <taxon>Lepidoptera</taxon>
        <taxon>Glossata</taxon>
        <taxon>Ditrysia</taxon>
        <taxon>Noctuoidea</taxon>
        <taxon>Noctuidae</taxon>
        <taxon>Heliothinae</taxon>
        <taxon>Helicoverpa</taxon>
    </lineage>
</organism>
<dbReference type="AlphaFoldDB" id="A0A2W1B1X4"/>
<sequence>MLAPRCDTSYRVDAKYELRRTAAAPDGRPSAVRRVSGDAGRDGLDAVRRDTRRTARPGDARCGGRGANYRLRGRTTAMLTHSPASPDTRGGRRVSRAAAGNNGLEKPKTREWTTTGDRQRKSEG</sequence>
<feature type="region of interest" description="Disordered" evidence="1">
    <location>
        <begin position="21"/>
        <end position="124"/>
    </location>
</feature>
<proteinExistence type="predicted"/>
<name>A0A2W1B1X4_HELAM</name>
<gene>
    <name evidence="2" type="primary">HaOG214760</name>
    <name evidence="2" type="ORF">B5X24_HaOG214760</name>
</gene>
<evidence type="ECO:0000256" key="1">
    <source>
        <dbReference type="SAM" id="MobiDB-lite"/>
    </source>
</evidence>
<reference evidence="2 3" key="1">
    <citation type="journal article" date="2017" name="BMC Biol.">
        <title>Genomic innovations, transcriptional plasticity and gene loss underlying the evolution and divergence of two highly polyphagous and invasive Helicoverpa pest species.</title>
        <authorList>
            <person name="Pearce S.L."/>
            <person name="Clarke D.F."/>
            <person name="East P.D."/>
            <person name="Elfekih S."/>
            <person name="Gordon K.H."/>
            <person name="Jermiin L.S."/>
            <person name="McGaughran A."/>
            <person name="Oakeshott J.G."/>
            <person name="Papanikolaou A."/>
            <person name="Perera O.P."/>
            <person name="Rane R.V."/>
            <person name="Richards S."/>
            <person name="Tay W.T."/>
            <person name="Walsh T.K."/>
            <person name="Anderson A."/>
            <person name="Anderson C.J."/>
            <person name="Asgari S."/>
            <person name="Board P.G."/>
            <person name="Bretschneider A."/>
            <person name="Campbell P.M."/>
            <person name="Chertemps T."/>
            <person name="Christeller J.T."/>
            <person name="Coppin C.W."/>
            <person name="Downes S.J."/>
            <person name="Duan G."/>
            <person name="Farnsworth C.A."/>
            <person name="Good R.T."/>
            <person name="Han L.B."/>
            <person name="Han Y.C."/>
            <person name="Hatje K."/>
            <person name="Horne I."/>
            <person name="Huang Y.P."/>
            <person name="Hughes D.S."/>
            <person name="Jacquin-Joly E."/>
            <person name="James W."/>
            <person name="Jhangiani S."/>
            <person name="Kollmar M."/>
            <person name="Kuwar S.S."/>
            <person name="Li S."/>
            <person name="Liu N.Y."/>
            <person name="Maibeche M.T."/>
            <person name="Miller J.R."/>
            <person name="Montagne N."/>
            <person name="Perry T."/>
            <person name="Qu J."/>
            <person name="Song S.V."/>
            <person name="Sutton G.G."/>
            <person name="Vogel H."/>
            <person name="Walenz B.P."/>
            <person name="Xu W."/>
            <person name="Zhang H.J."/>
            <person name="Zou Z."/>
            <person name="Batterham P."/>
            <person name="Edwards O.R."/>
            <person name="Feyereisen R."/>
            <person name="Gibbs R.A."/>
            <person name="Heckel D.G."/>
            <person name="McGrath A."/>
            <person name="Robin C."/>
            <person name="Scherer S.E."/>
            <person name="Worley K.C."/>
            <person name="Wu Y.D."/>
        </authorList>
    </citation>
    <scope>NUCLEOTIDE SEQUENCE [LARGE SCALE GENOMIC DNA]</scope>
    <source>
        <strain evidence="2">Harm_GR_Male_#8</strain>
        <tissue evidence="2">Whole organism</tissue>
    </source>
</reference>
<feature type="compositionally biased region" description="Basic and acidic residues" evidence="1">
    <location>
        <begin position="105"/>
        <end position="124"/>
    </location>
</feature>
<dbReference type="Proteomes" id="UP000249218">
    <property type="component" value="Unassembled WGS sequence"/>
</dbReference>
<protein>
    <submittedName>
        <fullName evidence="2">Uncharacterized protein</fullName>
    </submittedName>
</protein>
<feature type="compositionally biased region" description="Basic and acidic residues" evidence="1">
    <location>
        <begin position="35"/>
        <end position="59"/>
    </location>
</feature>
<accession>A0A2W1B1X4</accession>
<evidence type="ECO:0000313" key="3">
    <source>
        <dbReference type="Proteomes" id="UP000249218"/>
    </source>
</evidence>